<organism evidence="1 2">
    <name type="scientific">Pelobates cultripes</name>
    <name type="common">Western spadefoot toad</name>
    <dbReference type="NCBI Taxonomy" id="61616"/>
    <lineage>
        <taxon>Eukaryota</taxon>
        <taxon>Metazoa</taxon>
        <taxon>Chordata</taxon>
        <taxon>Craniata</taxon>
        <taxon>Vertebrata</taxon>
        <taxon>Euteleostomi</taxon>
        <taxon>Amphibia</taxon>
        <taxon>Batrachia</taxon>
        <taxon>Anura</taxon>
        <taxon>Pelobatoidea</taxon>
        <taxon>Pelobatidae</taxon>
        <taxon>Pelobates</taxon>
    </lineage>
</organism>
<feature type="non-terminal residue" evidence="1">
    <location>
        <position position="164"/>
    </location>
</feature>
<dbReference type="Proteomes" id="UP001295444">
    <property type="component" value="Chromosome 02"/>
</dbReference>
<evidence type="ECO:0000313" key="2">
    <source>
        <dbReference type="Proteomes" id="UP001295444"/>
    </source>
</evidence>
<proteinExistence type="predicted"/>
<keyword evidence="2" id="KW-1185">Reference proteome</keyword>
<gene>
    <name evidence="1" type="ORF">PECUL_23A029346</name>
</gene>
<reference evidence="1" key="1">
    <citation type="submission" date="2022-03" db="EMBL/GenBank/DDBJ databases">
        <authorList>
            <person name="Alioto T."/>
            <person name="Alioto T."/>
            <person name="Gomez Garrido J."/>
        </authorList>
    </citation>
    <scope>NUCLEOTIDE SEQUENCE</scope>
</reference>
<name>A0AAD1RG62_PELCU</name>
<dbReference type="AlphaFoldDB" id="A0AAD1RG62"/>
<dbReference type="EMBL" id="OW240913">
    <property type="protein sequence ID" value="CAH2252535.1"/>
    <property type="molecule type" value="Genomic_DNA"/>
</dbReference>
<sequence>MSEEVSLRTQWAAHKTVVRGVLIQIGSRKKRKTDEETRRITHELTEVDKLNKSNPSTKLAKKVARLQRDLNALSLQTIERRMRALKSTYYTQGNRAGKLLANKLKAQRLQSKIPYIESPQASKLYNPTDIVNALASFYSNLYNLKNDSSVPQPTHAVIDEFLHQ</sequence>
<evidence type="ECO:0000313" key="1">
    <source>
        <dbReference type="EMBL" id="CAH2252535.1"/>
    </source>
</evidence>
<protein>
    <submittedName>
        <fullName evidence="1">Uncharacterized protein</fullName>
    </submittedName>
</protein>
<accession>A0AAD1RG62</accession>